<dbReference type="Proteomes" id="UP000198790">
    <property type="component" value="Unassembled WGS sequence"/>
</dbReference>
<dbReference type="InterPro" id="IPR011042">
    <property type="entry name" value="6-blade_b-propeller_TolB-like"/>
</dbReference>
<dbReference type="Pfam" id="PF17170">
    <property type="entry name" value="DUF5128"/>
    <property type="match status" value="1"/>
</dbReference>
<dbReference type="STRING" id="237018.SAMN04489723_102109"/>
<dbReference type="OrthoDB" id="819631at2"/>
<keyword evidence="2" id="KW-1185">Reference proteome</keyword>
<proteinExistence type="predicted"/>
<evidence type="ECO:0008006" key="3">
    <source>
        <dbReference type="Google" id="ProtNLM"/>
    </source>
</evidence>
<organism evidence="1 2">
    <name type="scientific">Algoriphagus aquimarinus</name>
    <dbReference type="NCBI Taxonomy" id="237018"/>
    <lineage>
        <taxon>Bacteria</taxon>
        <taxon>Pseudomonadati</taxon>
        <taxon>Bacteroidota</taxon>
        <taxon>Cytophagia</taxon>
        <taxon>Cytophagales</taxon>
        <taxon>Cyclobacteriaceae</taxon>
        <taxon>Algoriphagus</taxon>
    </lineage>
</organism>
<evidence type="ECO:0000313" key="2">
    <source>
        <dbReference type="Proteomes" id="UP000198790"/>
    </source>
</evidence>
<evidence type="ECO:0000313" key="1">
    <source>
        <dbReference type="EMBL" id="SFA87357.1"/>
    </source>
</evidence>
<dbReference type="Gene3D" id="2.120.10.30">
    <property type="entry name" value="TolB, C-terminal domain"/>
    <property type="match status" value="1"/>
</dbReference>
<dbReference type="SUPFAM" id="SSF101898">
    <property type="entry name" value="NHL repeat"/>
    <property type="match status" value="1"/>
</dbReference>
<protein>
    <recommendedName>
        <fullName evidence="3">6-bladed beta-propeller</fullName>
    </recommendedName>
</protein>
<accession>A0A1I0WG34</accession>
<dbReference type="PROSITE" id="PS51257">
    <property type="entry name" value="PROKAR_LIPOPROTEIN"/>
    <property type="match status" value="1"/>
</dbReference>
<dbReference type="AlphaFoldDB" id="A0A1I0WG34"/>
<name>A0A1I0WG34_9BACT</name>
<dbReference type="EMBL" id="FOKK01000002">
    <property type="protein sequence ID" value="SFA87357.1"/>
    <property type="molecule type" value="Genomic_DNA"/>
</dbReference>
<gene>
    <name evidence="1" type="ORF">SAMN04489723_102109</name>
</gene>
<sequence>MYFRVSLIMAVLTFFSCNNNSERTEDESIIYVQLDDSDLFDTEKFEILAFVPLEMNQYNLMGLDIRVRQSNNGIYMMDIGMRDAIQQFSLDGNYVGAAASVGEGPNQLLGLQDFQLDAQGDLLVLSSLGDQSKILKIDASGQLSEVFTTEYLAGSFSLPSSGGFLLAGGYNLPIVTNRVVLTDASGRIQSAFLPNDYENEMLPMGERNFYESGDNLLYTEIFNNRIYAYTAEGLNPVVEIDMGKYSLPDDFWKVDLMQGFSQLQEQGFATFKAVFEDDSHYLVNIHIQGNDGSIKKILLINKKTGDSLYWDGSSAEEELYSDPISMKNGEIVFLTYHSVLQDKLANKLPSNLTEQQFDYPVLITAKVSY</sequence>
<reference evidence="1 2" key="1">
    <citation type="submission" date="2016-10" db="EMBL/GenBank/DDBJ databases">
        <authorList>
            <person name="de Groot N.N."/>
        </authorList>
    </citation>
    <scope>NUCLEOTIDE SEQUENCE [LARGE SCALE GENOMIC DNA]</scope>
    <source>
        <strain evidence="1 2">DSM 23399</strain>
    </source>
</reference>